<organism evidence="7 8">
    <name type="scientific">Luteimonas chenhongjianii</name>
    <dbReference type="NCBI Taxonomy" id="2006110"/>
    <lineage>
        <taxon>Bacteria</taxon>
        <taxon>Pseudomonadati</taxon>
        <taxon>Pseudomonadota</taxon>
        <taxon>Gammaproteobacteria</taxon>
        <taxon>Lysobacterales</taxon>
        <taxon>Lysobacteraceae</taxon>
        <taxon>Luteimonas</taxon>
    </lineage>
</organism>
<accession>A0A290XHZ8</accession>
<keyword evidence="3" id="KW-0378">Hydrolase</keyword>
<evidence type="ECO:0000313" key="8">
    <source>
        <dbReference type="Proteomes" id="UP000218968"/>
    </source>
</evidence>
<comment type="similarity">
    <text evidence="1">Belongs to the low molecular weight phosphotyrosine protein phosphatase family.</text>
</comment>
<dbReference type="KEGG" id="lum:CNR27_07630"/>
<keyword evidence="8" id="KW-1185">Reference proteome</keyword>
<dbReference type="Gene3D" id="3.40.50.2300">
    <property type="match status" value="1"/>
</dbReference>
<name>A0A290XHZ8_9GAMM</name>
<evidence type="ECO:0000256" key="4">
    <source>
        <dbReference type="ARBA" id="ARBA00022912"/>
    </source>
</evidence>
<sequence>MRLLVVCLGNICRSPMAEGALRSRIEAAGLAEVMDVDSCGTGDWHAGDAPDPRAIRCAAGHGVDIAALRARTLEAADYRAFDALLCADASTLRIVQSRRPADASAQAALLLDWAGRGGGDIPDPYTGDAAGFETVWSLVDEAADAIVERHRRLAPGARGSRIIRS</sequence>
<reference evidence="8" key="1">
    <citation type="submission" date="2017-09" db="EMBL/GenBank/DDBJ databases">
        <title>Luteimonas liuhanmingii sp.nov., isolated from the intestinal contents of Tibetan Plateau Pika in Yushu, Qinghai Province, China.</title>
        <authorList>
            <person name="Gui Z."/>
        </authorList>
    </citation>
    <scope>NUCLEOTIDE SEQUENCE [LARGE SCALE GENOMIC DNA]</scope>
    <source>
        <strain evidence="8">100111</strain>
    </source>
</reference>
<evidence type="ECO:0000259" key="6">
    <source>
        <dbReference type="SMART" id="SM00226"/>
    </source>
</evidence>
<keyword evidence="4" id="KW-0904">Protein phosphatase</keyword>
<feature type="active site" description="Proton donor" evidence="5">
    <location>
        <position position="123"/>
    </location>
</feature>
<dbReference type="SMART" id="SM00226">
    <property type="entry name" value="LMWPc"/>
    <property type="match status" value="1"/>
</dbReference>
<dbReference type="Proteomes" id="UP000218968">
    <property type="component" value="Chromosome"/>
</dbReference>
<dbReference type="AlphaFoldDB" id="A0A290XHZ8"/>
<evidence type="ECO:0000256" key="1">
    <source>
        <dbReference type="ARBA" id="ARBA00011063"/>
    </source>
</evidence>
<dbReference type="EC" id="3.1.3.48" evidence="2"/>
<dbReference type="PANTHER" id="PTHR11717">
    <property type="entry name" value="LOW MOLECULAR WEIGHT PROTEIN TYROSINE PHOSPHATASE"/>
    <property type="match status" value="1"/>
</dbReference>
<dbReference type="GO" id="GO:0004725">
    <property type="term" value="F:protein tyrosine phosphatase activity"/>
    <property type="evidence" value="ECO:0007669"/>
    <property type="project" value="UniProtKB-EC"/>
</dbReference>
<dbReference type="SUPFAM" id="SSF52788">
    <property type="entry name" value="Phosphotyrosine protein phosphatases I"/>
    <property type="match status" value="1"/>
</dbReference>
<dbReference type="OrthoDB" id="9784339at2"/>
<dbReference type="Pfam" id="PF01451">
    <property type="entry name" value="LMWPc"/>
    <property type="match status" value="1"/>
</dbReference>
<dbReference type="InterPro" id="IPR017867">
    <property type="entry name" value="Tyr_phospatase_low_mol_wt"/>
</dbReference>
<feature type="active site" description="Nucleophile" evidence="5">
    <location>
        <position position="13"/>
    </location>
</feature>
<dbReference type="EMBL" id="CP023406">
    <property type="protein sequence ID" value="ATD68765.1"/>
    <property type="molecule type" value="Genomic_DNA"/>
</dbReference>
<dbReference type="CDD" id="cd16343">
    <property type="entry name" value="LMWPTP"/>
    <property type="match status" value="1"/>
</dbReference>
<dbReference type="PANTHER" id="PTHR11717:SF7">
    <property type="entry name" value="LOW MOLECULAR WEIGHT PHOSPHOTYROSINE PROTEIN PHOSPHATASE"/>
    <property type="match status" value="1"/>
</dbReference>
<evidence type="ECO:0000313" key="7">
    <source>
        <dbReference type="EMBL" id="ATD68765.1"/>
    </source>
</evidence>
<evidence type="ECO:0000256" key="2">
    <source>
        <dbReference type="ARBA" id="ARBA00013064"/>
    </source>
</evidence>
<feature type="active site" description="Nucleophile" evidence="5">
    <location>
        <position position="7"/>
    </location>
</feature>
<evidence type="ECO:0000256" key="3">
    <source>
        <dbReference type="ARBA" id="ARBA00022801"/>
    </source>
</evidence>
<proteinExistence type="inferred from homology"/>
<gene>
    <name evidence="7" type="ORF">CNR27_07630</name>
</gene>
<dbReference type="InterPro" id="IPR050438">
    <property type="entry name" value="LMW_PTPase"/>
</dbReference>
<dbReference type="InterPro" id="IPR023485">
    <property type="entry name" value="Ptyr_pPase"/>
</dbReference>
<protein>
    <recommendedName>
        <fullName evidence="2">protein-tyrosine-phosphatase</fullName>
        <ecNumber evidence="2">3.1.3.48</ecNumber>
    </recommendedName>
</protein>
<dbReference type="PRINTS" id="PR00719">
    <property type="entry name" value="LMWPTPASE"/>
</dbReference>
<feature type="domain" description="Phosphotyrosine protein phosphatase I" evidence="6">
    <location>
        <begin position="1"/>
        <end position="149"/>
    </location>
</feature>
<dbReference type="InterPro" id="IPR036196">
    <property type="entry name" value="Ptyr_pPase_sf"/>
</dbReference>
<evidence type="ECO:0000256" key="5">
    <source>
        <dbReference type="PIRSR" id="PIRSR617867-1"/>
    </source>
</evidence>
<dbReference type="RefSeq" id="WP_096300425.1">
    <property type="nucleotide sequence ID" value="NZ_CP023406.1"/>
</dbReference>